<organism evidence="2 3">
    <name type="scientific">Vibrio tritonius</name>
    <dbReference type="NCBI Taxonomy" id="1435069"/>
    <lineage>
        <taxon>Bacteria</taxon>
        <taxon>Pseudomonadati</taxon>
        <taxon>Pseudomonadota</taxon>
        <taxon>Gammaproteobacteria</taxon>
        <taxon>Vibrionales</taxon>
        <taxon>Vibrionaceae</taxon>
        <taxon>Vibrio</taxon>
    </lineage>
</organism>
<dbReference type="EMBL" id="JAIWIU010000216">
    <property type="protein sequence ID" value="MCA2018913.1"/>
    <property type="molecule type" value="Genomic_DNA"/>
</dbReference>
<evidence type="ECO:0000313" key="2">
    <source>
        <dbReference type="EMBL" id="MCA2018913.1"/>
    </source>
</evidence>
<dbReference type="Proteomes" id="UP001199044">
    <property type="component" value="Unassembled WGS sequence"/>
</dbReference>
<reference evidence="3" key="1">
    <citation type="submission" date="2023-07" db="EMBL/GenBank/DDBJ databases">
        <title>Molecular identification of indigenous halophilic bacteria isolated from red sea cost, biodegradation of synthetic dyes and assessment of degraded metabolite toxicity.</title>
        <authorList>
            <person name="Chaieb K."/>
            <person name="Altayb H.N."/>
        </authorList>
    </citation>
    <scope>NUCLEOTIDE SEQUENCE [LARGE SCALE GENOMIC DNA]</scope>
    <source>
        <strain evidence="3">K20</strain>
    </source>
</reference>
<accession>A0ABS7YU70</accession>
<name>A0ABS7YU70_9VIBR</name>
<proteinExistence type="predicted"/>
<feature type="non-terminal residue" evidence="2">
    <location>
        <position position="1"/>
    </location>
</feature>
<sequence>HEDFQSSALPTELSGRRGVLKGFSGFSSTLNCKKKFVCCFYILYGLFLSIFLQKQRYFRGGSPLNSGEKLRF</sequence>
<evidence type="ECO:0000313" key="3">
    <source>
        <dbReference type="Proteomes" id="UP001199044"/>
    </source>
</evidence>
<dbReference type="RefSeq" id="WP_225252196.1">
    <property type="nucleotide sequence ID" value="NZ_JAIWIU010000216.1"/>
</dbReference>
<gene>
    <name evidence="2" type="ORF">LDJ79_22560</name>
</gene>
<keyword evidence="1" id="KW-0472">Membrane</keyword>
<feature type="transmembrane region" description="Helical" evidence="1">
    <location>
        <begin position="34"/>
        <end position="52"/>
    </location>
</feature>
<evidence type="ECO:0000256" key="1">
    <source>
        <dbReference type="SAM" id="Phobius"/>
    </source>
</evidence>
<keyword evidence="3" id="KW-1185">Reference proteome</keyword>
<keyword evidence="1" id="KW-0812">Transmembrane</keyword>
<comment type="caution">
    <text evidence="2">The sequence shown here is derived from an EMBL/GenBank/DDBJ whole genome shotgun (WGS) entry which is preliminary data.</text>
</comment>
<keyword evidence="1" id="KW-1133">Transmembrane helix</keyword>
<protein>
    <submittedName>
        <fullName evidence="2">Uncharacterized protein</fullName>
    </submittedName>
</protein>